<proteinExistence type="predicted"/>
<organism evidence="1 2">
    <name type="scientific">Portunus trituberculatus</name>
    <name type="common">Swimming crab</name>
    <name type="synonym">Neptunus trituberculatus</name>
    <dbReference type="NCBI Taxonomy" id="210409"/>
    <lineage>
        <taxon>Eukaryota</taxon>
        <taxon>Metazoa</taxon>
        <taxon>Ecdysozoa</taxon>
        <taxon>Arthropoda</taxon>
        <taxon>Crustacea</taxon>
        <taxon>Multicrustacea</taxon>
        <taxon>Malacostraca</taxon>
        <taxon>Eumalacostraca</taxon>
        <taxon>Eucarida</taxon>
        <taxon>Decapoda</taxon>
        <taxon>Pleocyemata</taxon>
        <taxon>Brachyura</taxon>
        <taxon>Eubrachyura</taxon>
        <taxon>Portunoidea</taxon>
        <taxon>Portunidae</taxon>
        <taxon>Portuninae</taxon>
        <taxon>Portunus</taxon>
    </lineage>
</organism>
<accession>A0A5B7H9Q2</accession>
<comment type="caution">
    <text evidence="1">The sequence shown here is derived from an EMBL/GenBank/DDBJ whole genome shotgun (WGS) entry which is preliminary data.</text>
</comment>
<evidence type="ECO:0000313" key="1">
    <source>
        <dbReference type="EMBL" id="MPC66893.1"/>
    </source>
</evidence>
<dbReference type="EMBL" id="VSRR010025467">
    <property type="protein sequence ID" value="MPC66893.1"/>
    <property type="molecule type" value="Genomic_DNA"/>
</dbReference>
<gene>
    <name evidence="1" type="ORF">E2C01_061048</name>
</gene>
<protein>
    <submittedName>
        <fullName evidence="1">Uncharacterized protein</fullName>
    </submittedName>
</protein>
<dbReference type="AlphaFoldDB" id="A0A5B7H9Q2"/>
<name>A0A5B7H9Q2_PORTR</name>
<dbReference type="Proteomes" id="UP000324222">
    <property type="component" value="Unassembled WGS sequence"/>
</dbReference>
<evidence type="ECO:0000313" key="2">
    <source>
        <dbReference type="Proteomes" id="UP000324222"/>
    </source>
</evidence>
<reference evidence="1 2" key="1">
    <citation type="submission" date="2019-05" db="EMBL/GenBank/DDBJ databases">
        <title>Another draft genome of Portunus trituberculatus and its Hox gene families provides insights of decapod evolution.</title>
        <authorList>
            <person name="Jeong J.-H."/>
            <person name="Song I."/>
            <person name="Kim S."/>
            <person name="Choi T."/>
            <person name="Kim D."/>
            <person name="Ryu S."/>
            <person name="Kim W."/>
        </authorList>
    </citation>
    <scope>NUCLEOTIDE SEQUENCE [LARGE SCALE GENOMIC DNA]</scope>
    <source>
        <tissue evidence="1">Muscle</tissue>
    </source>
</reference>
<keyword evidence="2" id="KW-1185">Reference proteome</keyword>
<sequence>MTDDYMLSGYRTEPGRWWSTAGDHSGSRLVFLRAAEARRRSAGSVMAIPHRGATCWGLFESSGSRVARRS</sequence>